<reference evidence="2 6" key="3">
    <citation type="submission" date="2020-01" db="EMBL/GenBank/DDBJ databases">
        <title>Vaginal microbiome of pregnant Indian women: Insights into the genome of dominants Lactobacillus species.</title>
        <authorList>
            <person name="Das B."/>
            <person name="Mehta O."/>
            <person name="Ghosh T.S."/>
            <person name="Kothidar A."/>
            <person name="Gowtham M.R."/>
            <person name="Mitra R."/>
            <person name="Kshetrapal P."/>
            <person name="Wadhwa N."/>
            <person name="Thiruvengadam R."/>
            <person name="Nair G.B."/>
            <person name="Bhatnagar S."/>
            <person name="Pore S."/>
        </authorList>
    </citation>
    <scope>NUCLEOTIDE SEQUENCE [LARGE SCALE GENOMIC DNA]</scope>
    <source>
        <strain evidence="2 6">Indica2</strain>
    </source>
</reference>
<gene>
    <name evidence="3" type="ORF">BHU41_08985</name>
    <name evidence="4" type="ORF">GSR61_09605</name>
    <name evidence="2" type="ORF">GTK63_00420</name>
    <name evidence="1" type="ORF">HYQ56_1800</name>
</gene>
<reference evidence="3 5" key="1">
    <citation type="submission" date="2016-10" db="EMBL/GenBank/DDBJ databases">
        <title>WGS of isloates from the oral cavity of healthy individuals.</title>
        <authorList>
            <person name="Sharma S."/>
            <person name="Pal V.K."/>
            <person name="Patil P.B."/>
            <person name="Korpole S."/>
            <person name="Grover V."/>
        </authorList>
    </citation>
    <scope>NUCLEOTIDE SEQUENCE [LARGE SCALE GENOMIC DNA]</scope>
    <source>
        <strain evidence="3 5">DISK12</strain>
    </source>
</reference>
<dbReference type="Proteomes" id="UP001194414">
    <property type="component" value="Unassembled WGS sequence"/>
</dbReference>
<evidence type="ECO:0000313" key="7">
    <source>
        <dbReference type="Proteomes" id="UP000464915"/>
    </source>
</evidence>
<dbReference type="EMBL" id="CP047142">
    <property type="protein sequence ID" value="QHQ68769.1"/>
    <property type="molecule type" value="Genomic_DNA"/>
</dbReference>
<dbReference type="EMBL" id="WWFF01000001">
    <property type="protein sequence ID" value="MYN52805.1"/>
    <property type="molecule type" value="Genomic_DNA"/>
</dbReference>
<name>A0A1C2D3G7_9LACO</name>
<dbReference type="Proteomes" id="UP000460132">
    <property type="component" value="Unassembled WGS sequence"/>
</dbReference>
<dbReference type="EMBL" id="MKXG01000136">
    <property type="protein sequence ID" value="PJZ16600.1"/>
    <property type="molecule type" value="Genomic_DNA"/>
</dbReference>
<evidence type="ECO:0000313" key="3">
    <source>
        <dbReference type="EMBL" id="PJZ16600.1"/>
    </source>
</evidence>
<dbReference type="AlphaFoldDB" id="A0A1C2D3G7"/>
<organism evidence="3 5">
    <name type="scientific">Lactobacillus crispatus</name>
    <dbReference type="NCBI Taxonomy" id="47770"/>
    <lineage>
        <taxon>Bacteria</taxon>
        <taxon>Bacillati</taxon>
        <taxon>Bacillota</taxon>
        <taxon>Bacilli</taxon>
        <taxon>Lactobacillales</taxon>
        <taxon>Lactobacillaceae</taxon>
        <taxon>Lactobacillus</taxon>
    </lineage>
</organism>
<dbReference type="Proteomes" id="UP000231914">
    <property type="component" value="Unassembled WGS sequence"/>
</dbReference>
<evidence type="ECO:0000313" key="6">
    <source>
        <dbReference type="Proteomes" id="UP000460132"/>
    </source>
</evidence>
<protein>
    <submittedName>
        <fullName evidence="3">Uncharacterized protein</fullName>
    </submittedName>
</protein>
<accession>A0A6P1TYG3</accession>
<dbReference type="Proteomes" id="UP000464915">
    <property type="component" value="Chromosome"/>
</dbReference>
<dbReference type="EMBL" id="JACCPP010000026">
    <property type="protein sequence ID" value="MBI1708812.1"/>
    <property type="molecule type" value="Genomic_DNA"/>
</dbReference>
<reference evidence="4 7" key="2">
    <citation type="submission" date="2019-12" db="EMBL/GenBank/DDBJ databases">
        <title>Complete Genome Sequences of Lactobacillus strains, C25 and P38, Isolated from Chicken Cecum.</title>
        <authorList>
            <person name="Hassan H.M."/>
            <person name="Mendoza M."/>
            <person name="Rezvani M."/>
            <person name="Koci M.D."/>
            <person name="Dickey A.N."/>
            <person name="Scholl E.H."/>
        </authorList>
    </citation>
    <scope>NUCLEOTIDE SEQUENCE [LARGE SCALE GENOMIC DNA]</scope>
    <source>
        <strain evidence="4 7">C25</strain>
    </source>
</reference>
<evidence type="ECO:0000313" key="4">
    <source>
        <dbReference type="EMBL" id="QHQ68769.1"/>
    </source>
</evidence>
<dbReference type="RefSeq" id="WP_061205100.1">
    <property type="nucleotide sequence ID" value="NZ_CP047142.1"/>
</dbReference>
<reference evidence="1" key="4">
    <citation type="submission" date="2020-07" db="EMBL/GenBank/DDBJ databases">
        <title>Comparative genomics analyses of Lactobacillus crispatus isolated from different ecological niches.</title>
        <authorList>
            <person name="Mancino W."/>
            <person name="Mancabelli L."/>
            <person name="Lugli G.A."/>
            <person name="Milani C."/>
            <person name="Viappiani A."/>
            <person name="Anzalone R."/>
            <person name="Longhi G."/>
            <person name="Ventura M."/>
            <person name="Turroni F."/>
        </authorList>
    </citation>
    <scope>NUCLEOTIDE SEQUENCE</scope>
    <source>
        <strain evidence="1">LB65</strain>
    </source>
</reference>
<sequence>MMTELTTETELRFNVKTVSVEDMTNMLEEDGWKQESMHFAENKISANAMASMLEDLGWKEN</sequence>
<evidence type="ECO:0000313" key="1">
    <source>
        <dbReference type="EMBL" id="MBI1708812.1"/>
    </source>
</evidence>
<evidence type="ECO:0000313" key="2">
    <source>
        <dbReference type="EMBL" id="MYN52805.1"/>
    </source>
</evidence>
<proteinExistence type="predicted"/>
<accession>A0A1C2D3G7</accession>
<evidence type="ECO:0000313" key="5">
    <source>
        <dbReference type="Proteomes" id="UP000231914"/>
    </source>
</evidence>